<proteinExistence type="inferred from homology"/>
<dbReference type="AlphaFoldDB" id="A0A261SA30"/>
<evidence type="ECO:0000256" key="1">
    <source>
        <dbReference type="ARBA" id="ARBA00006174"/>
    </source>
</evidence>
<evidence type="ECO:0000313" key="5">
    <source>
        <dbReference type="Proteomes" id="UP000216020"/>
    </source>
</evidence>
<protein>
    <recommendedName>
        <fullName evidence="6">2-methylcitrate dehydratase</fullName>
    </recommendedName>
</protein>
<dbReference type="SUPFAM" id="SSF103378">
    <property type="entry name" value="2-methylcitrate dehydratase PrpD"/>
    <property type="match status" value="1"/>
</dbReference>
<feature type="domain" description="MmgE/PrpD N-terminal" evidence="2">
    <location>
        <begin position="27"/>
        <end position="258"/>
    </location>
</feature>
<dbReference type="InterPro" id="IPR042183">
    <property type="entry name" value="MmgE/PrpD_sf_1"/>
</dbReference>
<reference evidence="5" key="1">
    <citation type="submission" date="2017-05" db="EMBL/GenBank/DDBJ databases">
        <title>Complete and WGS of Bordetella genogroups.</title>
        <authorList>
            <person name="Spilker T."/>
            <person name="Lipuma J."/>
        </authorList>
    </citation>
    <scope>NUCLEOTIDE SEQUENCE [LARGE SCALE GENOMIC DNA]</scope>
    <source>
        <strain evidence="5">AU16122</strain>
    </source>
</reference>
<name>A0A261SA30_9BORD</name>
<organism evidence="4 5">
    <name type="scientific">Bordetella genomosp. 10</name>
    <dbReference type="NCBI Taxonomy" id="1416804"/>
    <lineage>
        <taxon>Bacteria</taxon>
        <taxon>Pseudomonadati</taxon>
        <taxon>Pseudomonadota</taxon>
        <taxon>Betaproteobacteria</taxon>
        <taxon>Burkholderiales</taxon>
        <taxon>Alcaligenaceae</taxon>
        <taxon>Bordetella</taxon>
    </lineage>
</organism>
<dbReference type="PANTHER" id="PTHR16943:SF8">
    <property type="entry name" value="2-METHYLCITRATE DEHYDRATASE"/>
    <property type="match status" value="1"/>
</dbReference>
<evidence type="ECO:0008006" key="6">
    <source>
        <dbReference type="Google" id="ProtNLM"/>
    </source>
</evidence>
<dbReference type="GO" id="GO:0016829">
    <property type="term" value="F:lyase activity"/>
    <property type="evidence" value="ECO:0007669"/>
    <property type="project" value="InterPro"/>
</dbReference>
<comment type="caution">
    <text evidence="4">The sequence shown here is derived from an EMBL/GenBank/DDBJ whole genome shotgun (WGS) entry which is preliminary data.</text>
</comment>
<dbReference type="InterPro" id="IPR045337">
    <property type="entry name" value="MmgE_PrpD_C"/>
</dbReference>
<feature type="domain" description="MmgE/PrpD C-terminal" evidence="3">
    <location>
        <begin position="313"/>
        <end position="476"/>
    </location>
</feature>
<dbReference type="Pfam" id="PF03972">
    <property type="entry name" value="MmgE_PrpD_N"/>
    <property type="match status" value="1"/>
</dbReference>
<dbReference type="Gene3D" id="3.30.1330.120">
    <property type="entry name" value="2-methylcitrate dehydratase PrpD"/>
    <property type="match status" value="1"/>
</dbReference>
<sequence length="498" mass="51652">MTRDSTTIAPLSARSSAHSSAHGSAHLSALYTALRGRDFPPATRAAAKSAILDGVGCILAGVPTGTAGIVRATLAEFGGRPQASILGTRERASIAGAAMANGVAGHVIDYDDTNASMIGHPSTVLAPVILALGEAGGRTGDDVVRAYIVGFEIETRLGRWMNPGHYGAGWHATSSLGIFGAAAAACHLLDLDAGQFAHAVGIAASASSGLRRNFGSMTKSFHAGHAAERGIWAAVLAGKGFTASPDPFSGDEGFLAMYRASTSGPAAPEAVDTVNGKAARGEAAQEATSGEAAALDADGPLELDTVGIGVKPYPCCGAGLTVIDAMLDLCASHRLAASQVVRIDCAVSAFARRIMPFDGADDELQAKYCLPYCLAVALLDGRAGLRQFDAPRVREGDVQRMMERVRLAFSDTLATGNGRFGVDLRVSLSDGRVLRQEVETPRGHPARPLSAEELARKFIECAETVLDTTAARQALARLQTLDDLPNLSPLLETLRPAD</sequence>
<dbReference type="InterPro" id="IPR005656">
    <property type="entry name" value="MmgE_PrpD"/>
</dbReference>
<evidence type="ECO:0000259" key="3">
    <source>
        <dbReference type="Pfam" id="PF19305"/>
    </source>
</evidence>
<dbReference type="EMBL" id="NEVM01000002">
    <property type="protein sequence ID" value="OZI34249.1"/>
    <property type="molecule type" value="Genomic_DNA"/>
</dbReference>
<comment type="similarity">
    <text evidence="1">Belongs to the PrpD family.</text>
</comment>
<gene>
    <name evidence="4" type="ORF">CAL29_11955</name>
</gene>
<evidence type="ECO:0000313" key="4">
    <source>
        <dbReference type="EMBL" id="OZI34249.1"/>
    </source>
</evidence>
<keyword evidence="5" id="KW-1185">Reference proteome</keyword>
<dbReference type="InterPro" id="IPR042188">
    <property type="entry name" value="MmgE/PrpD_sf_2"/>
</dbReference>
<dbReference type="PANTHER" id="PTHR16943">
    <property type="entry name" value="2-METHYLCITRATE DEHYDRATASE-RELATED"/>
    <property type="match status" value="1"/>
</dbReference>
<dbReference type="InterPro" id="IPR045336">
    <property type="entry name" value="MmgE_PrpD_N"/>
</dbReference>
<dbReference type="Proteomes" id="UP000216020">
    <property type="component" value="Unassembled WGS sequence"/>
</dbReference>
<dbReference type="OrthoDB" id="8680281at2"/>
<dbReference type="InterPro" id="IPR036148">
    <property type="entry name" value="MmgE/PrpD_sf"/>
</dbReference>
<dbReference type="Gene3D" id="1.10.4100.10">
    <property type="entry name" value="2-methylcitrate dehydratase PrpD"/>
    <property type="match status" value="1"/>
</dbReference>
<dbReference type="RefSeq" id="WP_094853249.1">
    <property type="nucleotide sequence ID" value="NZ_NEVM01000002.1"/>
</dbReference>
<evidence type="ECO:0000259" key="2">
    <source>
        <dbReference type="Pfam" id="PF03972"/>
    </source>
</evidence>
<dbReference type="Pfam" id="PF19305">
    <property type="entry name" value="MmgE_PrpD_C"/>
    <property type="match status" value="1"/>
</dbReference>
<accession>A0A261SA30</accession>